<evidence type="ECO:0000313" key="3">
    <source>
        <dbReference type="Proteomes" id="UP001595807"/>
    </source>
</evidence>
<protein>
    <recommendedName>
        <fullName evidence="4">Lantibiotic</fullName>
    </recommendedName>
</protein>
<feature type="region of interest" description="Disordered" evidence="1">
    <location>
        <begin position="22"/>
        <end position="44"/>
    </location>
</feature>
<comment type="caution">
    <text evidence="2">The sequence shown here is derived from an EMBL/GenBank/DDBJ whole genome shotgun (WGS) entry which is preliminary data.</text>
</comment>
<gene>
    <name evidence="2" type="ORF">ACFORF_09930</name>
</gene>
<evidence type="ECO:0008006" key="4">
    <source>
        <dbReference type="Google" id="ProtNLM"/>
    </source>
</evidence>
<name>A0ABV8CXS1_9STRE</name>
<dbReference type="EMBL" id="JBHRZV010000052">
    <property type="protein sequence ID" value="MFC3928871.1"/>
    <property type="molecule type" value="Genomic_DNA"/>
</dbReference>
<proteinExistence type="predicted"/>
<accession>A0ABV8CXS1</accession>
<dbReference type="Proteomes" id="UP001595807">
    <property type="component" value="Unassembled WGS sequence"/>
</dbReference>
<sequence>MENVKNELLVTLKIDTKTLSIGQSEQKMKHTGGSGGCSSTPSCH</sequence>
<dbReference type="RefSeq" id="WP_380427798.1">
    <property type="nucleotide sequence ID" value="NZ_JBHRZV010000052.1"/>
</dbReference>
<evidence type="ECO:0000313" key="2">
    <source>
        <dbReference type="EMBL" id="MFC3928871.1"/>
    </source>
</evidence>
<reference evidence="3" key="1">
    <citation type="journal article" date="2019" name="Int. J. Syst. Evol. Microbiol.">
        <title>The Global Catalogue of Microorganisms (GCM) 10K type strain sequencing project: providing services to taxonomists for standard genome sequencing and annotation.</title>
        <authorList>
            <consortium name="The Broad Institute Genomics Platform"/>
            <consortium name="The Broad Institute Genome Sequencing Center for Infectious Disease"/>
            <person name="Wu L."/>
            <person name="Ma J."/>
        </authorList>
    </citation>
    <scope>NUCLEOTIDE SEQUENCE [LARGE SCALE GENOMIC DNA]</scope>
    <source>
        <strain evidence="3">CCUG 67170</strain>
    </source>
</reference>
<keyword evidence="3" id="KW-1185">Reference proteome</keyword>
<organism evidence="2 3">
    <name type="scientific">Streptococcus caprae</name>
    <dbReference type="NCBI Taxonomy" id="1640501"/>
    <lineage>
        <taxon>Bacteria</taxon>
        <taxon>Bacillati</taxon>
        <taxon>Bacillota</taxon>
        <taxon>Bacilli</taxon>
        <taxon>Lactobacillales</taxon>
        <taxon>Streptococcaceae</taxon>
        <taxon>Streptococcus</taxon>
    </lineage>
</organism>
<evidence type="ECO:0000256" key="1">
    <source>
        <dbReference type="SAM" id="MobiDB-lite"/>
    </source>
</evidence>